<organism evidence="3 4">
    <name type="scientific">Herbiconiux oxytropis</name>
    <dbReference type="NCBI Taxonomy" id="2970915"/>
    <lineage>
        <taxon>Bacteria</taxon>
        <taxon>Bacillati</taxon>
        <taxon>Actinomycetota</taxon>
        <taxon>Actinomycetes</taxon>
        <taxon>Micrococcales</taxon>
        <taxon>Microbacteriaceae</taxon>
        <taxon>Herbiconiux</taxon>
    </lineage>
</organism>
<dbReference type="Pfam" id="PF22504">
    <property type="entry name" value="DUF6993"/>
    <property type="match status" value="1"/>
</dbReference>
<evidence type="ECO:0000256" key="1">
    <source>
        <dbReference type="SAM" id="MobiDB-lite"/>
    </source>
</evidence>
<keyword evidence="4" id="KW-1185">Reference proteome</keyword>
<dbReference type="RefSeq" id="WP_259524796.1">
    <property type="nucleotide sequence ID" value="NZ_JANLCK010000001.1"/>
</dbReference>
<dbReference type="Proteomes" id="UP001165587">
    <property type="component" value="Unassembled WGS sequence"/>
</dbReference>
<accession>A0AA41XG96</accession>
<evidence type="ECO:0000259" key="2">
    <source>
        <dbReference type="Pfam" id="PF22504"/>
    </source>
</evidence>
<protein>
    <recommendedName>
        <fullName evidence="2">DUF6993 domain-containing protein</fullName>
    </recommendedName>
</protein>
<sequence length="186" mass="19074">MQRATSRLGRSRASETTATNGAATARRSLRWASAALVPAALLVVLTGCVPADGGATPATTAPPTSAAPTTPPAPDPTLQLLPEGTALENQPFFDSVNRTLIAANPAAGGVEFTSTLRDNGFDLAAMQVTPDITTVGVAADAVQFSVRWKDNNCLIGQYGHGIYTSTVAPALGTGACLVGQTRPIDW</sequence>
<name>A0AA41XG96_9MICO</name>
<gene>
    <name evidence="3" type="ORF">N1028_00540</name>
</gene>
<reference evidence="3" key="1">
    <citation type="submission" date="2022-08" db="EMBL/GenBank/DDBJ databases">
        <authorList>
            <person name="Deng Y."/>
            <person name="Han X.-F."/>
            <person name="Zhang Y.-Q."/>
        </authorList>
    </citation>
    <scope>NUCLEOTIDE SEQUENCE</scope>
    <source>
        <strain evidence="3">CPCC 203407</strain>
    </source>
</reference>
<feature type="region of interest" description="Disordered" evidence="1">
    <location>
        <begin position="1"/>
        <end position="24"/>
    </location>
</feature>
<feature type="domain" description="DUF6993" evidence="2">
    <location>
        <begin position="98"/>
        <end position="180"/>
    </location>
</feature>
<feature type="region of interest" description="Disordered" evidence="1">
    <location>
        <begin position="55"/>
        <end position="76"/>
    </location>
</feature>
<proteinExistence type="predicted"/>
<comment type="caution">
    <text evidence="3">The sequence shown here is derived from an EMBL/GenBank/DDBJ whole genome shotgun (WGS) entry which is preliminary data.</text>
</comment>
<evidence type="ECO:0000313" key="4">
    <source>
        <dbReference type="Proteomes" id="UP001165587"/>
    </source>
</evidence>
<evidence type="ECO:0000313" key="3">
    <source>
        <dbReference type="EMBL" id="MCS5724376.1"/>
    </source>
</evidence>
<dbReference type="InterPro" id="IPR054262">
    <property type="entry name" value="DUF6993"/>
</dbReference>
<feature type="compositionally biased region" description="Low complexity" evidence="1">
    <location>
        <begin position="55"/>
        <end position="68"/>
    </location>
</feature>
<dbReference type="EMBL" id="JANLCK010000001">
    <property type="protein sequence ID" value="MCS5724376.1"/>
    <property type="molecule type" value="Genomic_DNA"/>
</dbReference>
<dbReference type="AlphaFoldDB" id="A0AA41XG96"/>